<evidence type="ECO:0000313" key="18">
    <source>
        <dbReference type="Proteomes" id="UP000028702"/>
    </source>
</evidence>
<dbReference type="Proteomes" id="UP000028702">
    <property type="component" value="Unassembled WGS sequence"/>
</dbReference>
<dbReference type="PROSITE" id="PS52016">
    <property type="entry name" value="TONB_DEPENDENT_REC_3"/>
    <property type="match status" value="1"/>
</dbReference>
<organism evidence="17 18">
    <name type="scientific">Tepidicaulis marinus</name>
    <dbReference type="NCBI Taxonomy" id="1333998"/>
    <lineage>
        <taxon>Bacteria</taxon>
        <taxon>Pseudomonadati</taxon>
        <taxon>Pseudomonadota</taxon>
        <taxon>Alphaproteobacteria</taxon>
        <taxon>Hyphomicrobiales</taxon>
        <taxon>Parvibaculaceae</taxon>
        <taxon>Tepidicaulis</taxon>
    </lineage>
</organism>
<feature type="chain" id="PRO_5001755113" evidence="14">
    <location>
        <begin position="32"/>
        <end position="692"/>
    </location>
</feature>
<reference evidence="17 18" key="1">
    <citation type="submission" date="2014-07" db="EMBL/GenBank/DDBJ databases">
        <title>Tepidicaulis marinum gen. nov., sp. nov., a novel marine bacterium denitrifying nitrate to nitrous oxide strictly under microaerobic conditions.</title>
        <authorList>
            <person name="Takeuchi M."/>
            <person name="Yamagishi T."/>
            <person name="Kamagata Y."/>
            <person name="Oshima K."/>
            <person name="Hattori M."/>
            <person name="Katayama T."/>
            <person name="Hanada S."/>
            <person name="Tamaki H."/>
            <person name="Marumo K."/>
            <person name="Maeda H."/>
            <person name="Nedachi M."/>
            <person name="Iwasaki W."/>
            <person name="Suwa Y."/>
            <person name="Sakata S."/>
        </authorList>
    </citation>
    <scope>NUCLEOTIDE SEQUENCE [LARGE SCALE GENOMIC DNA]</scope>
    <source>
        <strain evidence="17 18">MA2</strain>
    </source>
</reference>
<keyword evidence="5 12" id="KW-0812">Transmembrane</keyword>
<dbReference type="Pfam" id="PF07715">
    <property type="entry name" value="Plug"/>
    <property type="match status" value="1"/>
</dbReference>
<dbReference type="SUPFAM" id="SSF56935">
    <property type="entry name" value="Porins"/>
    <property type="match status" value="1"/>
</dbReference>
<feature type="domain" description="TonB-dependent receptor-like beta-barrel" evidence="15">
    <location>
        <begin position="226"/>
        <end position="658"/>
    </location>
</feature>
<comment type="caution">
    <text evidence="17">The sequence shown here is derived from an EMBL/GenBank/DDBJ whole genome shotgun (WGS) entry which is preliminary data.</text>
</comment>
<evidence type="ECO:0000256" key="3">
    <source>
        <dbReference type="ARBA" id="ARBA00022452"/>
    </source>
</evidence>
<accession>A0A081BDT3</accession>
<dbReference type="InterPro" id="IPR037066">
    <property type="entry name" value="Plug_dom_sf"/>
</dbReference>
<dbReference type="PANTHER" id="PTHR32552:SF89">
    <property type="entry name" value="CATECHOLATE SIDEROPHORE RECEPTOR FIU"/>
    <property type="match status" value="1"/>
</dbReference>
<sequence>MRYGVWGRPFAFSQVLILPAFFLAVSGPAAAEDPASLKGEVVVTSTSTGTARLTHPGNVAKIPEREIDFVKADHYSELLNRAPGVYIHRNNGQESLVSIRSPVLSGGAGAGSFLYLEDGVPTRAAGFANVNALFESITETAGGIEIIRGPGSARYGSNAVHGLINVLSPEPEAGFSGVSDVWVGPHGLFHTTNTASTSWQDGEASHGLLGSLTFAEDDGFRAASGFGQQKAQLRYDYSKGADDIFFTLSSHNLNQETASFAEGPTAFRDVAVRKGNTSPEAFRDAWAVRAALHWTRELNENWSVNITPYARENRLRFALHFLPGGAIEETGHWSTGVQSSLIHETEGGHTIILGGDAEYTEGYLREDQEGPTVFSFVQGTHYDYTVDATVLAPYVHTIWALGERTELTAGVRLEHTIYEYDNRTATGVTGRFRRAADRRDTFTNVTPKLGIAHTFSEEITGFVNWKRAARAPQTTDLYRLQANQVAGEVESEKLDSLEVGARGTWGTLEYEAAAYYMKKKNFFFRDSDGFNVTDGRTKHYGVELDVFTPLIAGFDFGASASYAVHEYDFNRTVATSPLSNNIREGTDVDSAPRTLANARLGYVFWQGRARSELEWVHVGDYYTNPANSVRYAGHDIFNLRIEADVREDLSLYARVTNLADKRYAERADFGFGNERYFPGEDRALHVGASVRF</sequence>
<evidence type="ECO:0000256" key="4">
    <source>
        <dbReference type="ARBA" id="ARBA00022496"/>
    </source>
</evidence>
<dbReference type="Pfam" id="PF00593">
    <property type="entry name" value="TonB_dep_Rec_b-barrel"/>
    <property type="match status" value="1"/>
</dbReference>
<evidence type="ECO:0000259" key="16">
    <source>
        <dbReference type="Pfam" id="PF07715"/>
    </source>
</evidence>
<evidence type="ECO:0000256" key="7">
    <source>
        <dbReference type="ARBA" id="ARBA00023004"/>
    </source>
</evidence>
<dbReference type="InterPro" id="IPR036942">
    <property type="entry name" value="Beta-barrel_TonB_sf"/>
</dbReference>
<evidence type="ECO:0000256" key="2">
    <source>
        <dbReference type="ARBA" id="ARBA00022448"/>
    </source>
</evidence>
<evidence type="ECO:0000256" key="10">
    <source>
        <dbReference type="ARBA" id="ARBA00023136"/>
    </source>
</evidence>
<dbReference type="InterPro" id="IPR012910">
    <property type="entry name" value="Plug_dom"/>
</dbReference>
<dbReference type="Gene3D" id="2.170.130.10">
    <property type="entry name" value="TonB-dependent receptor, plug domain"/>
    <property type="match status" value="1"/>
</dbReference>
<dbReference type="RefSeq" id="WP_045448541.1">
    <property type="nucleotide sequence ID" value="NZ_BBIO01000016.1"/>
</dbReference>
<evidence type="ECO:0000256" key="9">
    <source>
        <dbReference type="ARBA" id="ARBA00023077"/>
    </source>
</evidence>
<gene>
    <name evidence="17" type="ORF">M2A_2700</name>
</gene>
<dbReference type="GO" id="GO:0009279">
    <property type="term" value="C:cell outer membrane"/>
    <property type="evidence" value="ECO:0007669"/>
    <property type="project" value="UniProtKB-SubCell"/>
</dbReference>
<evidence type="ECO:0000256" key="11">
    <source>
        <dbReference type="ARBA" id="ARBA00023237"/>
    </source>
</evidence>
<keyword evidence="10 12" id="KW-0472">Membrane</keyword>
<proteinExistence type="inferred from homology"/>
<dbReference type="Gene3D" id="2.40.170.20">
    <property type="entry name" value="TonB-dependent receptor, beta-barrel domain"/>
    <property type="match status" value="1"/>
</dbReference>
<evidence type="ECO:0000256" key="1">
    <source>
        <dbReference type="ARBA" id="ARBA00004571"/>
    </source>
</evidence>
<protein>
    <submittedName>
        <fullName evidence="17">TonB-dependent receptor</fullName>
    </submittedName>
</protein>
<evidence type="ECO:0000259" key="15">
    <source>
        <dbReference type="Pfam" id="PF00593"/>
    </source>
</evidence>
<keyword evidence="7" id="KW-0408">Iron</keyword>
<keyword evidence="17" id="KW-0675">Receptor</keyword>
<evidence type="ECO:0000256" key="5">
    <source>
        <dbReference type="ARBA" id="ARBA00022692"/>
    </source>
</evidence>
<dbReference type="AlphaFoldDB" id="A0A081BDT3"/>
<keyword evidence="6 14" id="KW-0732">Signal</keyword>
<name>A0A081BDT3_9HYPH</name>
<evidence type="ECO:0000256" key="14">
    <source>
        <dbReference type="SAM" id="SignalP"/>
    </source>
</evidence>
<keyword evidence="4" id="KW-0410">Iron transport</keyword>
<keyword evidence="9 13" id="KW-0798">TonB box</keyword>
<keyword evidence="18" id="KW-1185">Reference proteome</keyword>
<keyword evidence="8" id="KW-0406">Ion transport</keyword>
<feature type="domain" description="TonB-dependent receptor plug" evidence="16">
    <location>
        <begin position="55"/>
        <end position="162"/>
    </location>
</feature>
<keyword evidence="2 12" id="KW-0813">Transport</keyword>
<dbReference type="EMBL" id="BBIO01000016">
    <property type="protein sequence ID" value="GAK46201.1"/>
    <property type="molecule type" value="Genomic_DNA"/>
</dbReference>
<dbReference type="InterPro" id="IPR000531">
    <property type="entry name" value="Beta-barrel_TonB"/>
</dbReference>
<evidence type="ECO:0000256" key="6">
    <source>
        <dbReference type="ARBA" id="ARBA00022729"/>
    </source>
</evidence>
<keyword evidence="3 12" id="KW-1134">Transmembrane beta strand</keyword>
<dbReference type="STRING" id="1333998.M2A_2700"/>
<evidence type="ECO:0000256" key="8">
    <source>
        <dbReference type="ARBA" id="ARBA00023065"/>
    </source>
</evidence>
<dbReference type="eggNOG" id="COG4772">
    <property type="taxonomic scope" value="Bacteria"/>
</dbReference>
<dbReference type="PANTHER" id="PTHR32552">
    <property type="entry name" value="FERRICHROME IRON RECEPTOR-RELATED"/>
    <property type="match status" value="1"/>
</dbReference>
<comment type="similarity">
    <text evidence="12 13">Belongs to the TonB-dependent receptor family.</text>
</comment>
<dbReference type="InterPro" id="IPR039426">
    <property type="entry name" value="TonB-dep_rcpt-like"/>
</dbReference>
<dbReference type="GO" id="GO:0015344">
    <property type="term" value="F:siderophore uptake transmembrane transporter activity"/>
    <property type="evidence" value="ECO:0007669"/>
    <property type="project" value="TreeGrafter"/>
</dbReference>
<evidence type="ECO:0000256" key="13">
    <source>
        <dbReference type="RuleBase" id="RU003357"/>
    </source>
</evidence>
<feature type="signal peptide" evidence="14">
    <location>
        <begin position="1"/>
        <end position="31"/>
    </location>
</feature>
<comment type="subcellular location">
    <subcellularLocation>
        <location evidence="1 12">Cell outer membrane</location>
        <topology evidence="1 12">Multi-pass membrane protein</topology>
    </subcellularLocation>
</comment>
<evidence type="ECO:0000313" key="17">
    <source>
        <dbReference type="EMBL" id="GAK46201.1"/>
    </source>
</evidence>
<evidence type="ECO:0000256" key="12">
    <source>
        <dbReference type="PROSITE-ProRule" id="PRU01360"/>
    </source>
</evidence>
<keyword evidence="11 12" id="KW-0998">Cell outer membrane</keyword>